<dbReference type="InterPro" id="IPR000523">
    <property type="entry name" value="Mg_chelatse_chII-like_cat_dom"/>
</dbReference>
<evidence type="ECO:0000256" key="3">
    <source>
        <dbReference type="ARBA" id="ARBA00022840"/>
    </source>
</evidence>
<dbReference type="Proteomes" id="UP001549773">
    <property type="component" value="Unassembled WGS sequence"/>
</dbReference>
<dbReference type="SUPFAM" id="SSF52540">
    <property type="entry name" value="P-loop containing nucleoside triphosphate hydrolases"/>
    <property type="match status" value="1"/>
</dbReference>
<dbReference type="InterPro" id="IPR001208">
    <property type="entry name" value="MCM_dom"/>
</dbReference>
<dbReference type="Gene3D" id="3.40.50.300">
    <property type="entry name" value="P-loop containing nucleotide triphosphate hydrolases"/>
    <property type="match status" value="1"/>
</dbReference>
<accession>A0ABV2TUS1</accession>
<dbReference type="Pfam" id="PF01078">
    <property type="entry name" value="Mg_chelatase"/>
    <property type="match status" value="1"/>
</dbReference>
<dbReference type="InterPro" id="IPR025158">
    <property type="entry name" value="Mg_chelat-rel_C"/>
</dbReference>
<keyword evidence="3" id="KW-0067">ATP-binding</keyword>
<name>A0ABV2TUS1_9FLAO</name>
<dbReference type="InterPro" id="IPR027417">
    <property type="entry name" value="P-loop_NTPase"/>
</dbReference>
<gene>
    <name evidence="5" type="ORF">ABXZ32_06405</name>
</gene>
<evidence type="ECO:0000259" key="4">
    <source>
        <dbReference type="SMART" id="SM00382"/>
    </source>
</evidence>
<dbReference type="Gene3D" id="3.30.230.10">
    <property type="match status" value="1"/>
</dbReference>
<evidence type="ECO:0000313" key="5">
    <source>
        <dbReference type="EMBL" id="MET7029016.1"/>
    </source>
</evidence>
<dbReference type="SMART" id="SM00382">
    <property type="entry name" value="AAA"/>
    <property type="match status" value="1"/>
</dbReference>
<dbReference type="InterPro" id="IPR004482">
    <property type="entry name" value="Mg_chelat-rel"/>
</dbReference>
<dbReference type="NCBIfam" id="TIGR00368">
    <property type="entry name" value="YifB family Mg chelatase-like AAA ATPase"/>
    <property type="match status" value="1"/>
</dbReference>
<evidence type="ECO:0000313" key="6">
    <source>
        <dbReference type="Proteomes" id="UP001549773"/>
    </source>
</evidence>
<dbReference type="InterPro" id="IPR003593">
    <property type="entry name" value="AAA+_ATPase"/>
</dbReference>
<dbReference type="InterPro" id="IPR045006">
    <property type="entry name" value="CHLI-like"/>
</dbReference>
<dbReference type="EMBL" id="JBEWYP010000003">
    <property type="protein sequence ID" value="MET7029016.1"/>
    <property type="molecule type" value="Genomic_DNA"/>
</dbReference>
<dbReference type="PANTHER" id="PTHR32039">
    <property type="entry name" value="MAGNESIUM-CHELATASE SUBUNIT CHLI"/>
    <property type="match status" value="1"/>
</dbReference>
<dbReference type="PANTHER" id="PTHR32039:SF7">
    <property type="entry name" value="COMPETENCE PROTEIN COMM"/>
    <property type="match status" value="1"/>
</dbReference>
<dbReference type="InterPro" id="IPR014721">
    <property type="entry name" value="Ribsml_uS5_D2-typ_fold_subgr"/>
</dbReference>
<evidence type="ECO:0000256" key="1">
    <source>
        <dbReference type="ARBA" id="ARBA00006354"/>
    </source>
</evidence>
<comment type="similarity">
    <text evidence="1">Belongs to the Mg-chelatase subunits D/I family. ComM subfamily.</text>
</comment>
<feature type="domain" description="AAA+ ATPase" evidence="4">
    <location>
        <begin position="213"/>
        <end position="395"/>
    </location>
</feature>
<dbReference type="RefSeq" id="WP_354617842.1">
    <property type="nucleotide sequence ID" value="NZ_JBEWYP010000003.1"/>
</dbReference>
<evidence type="ECO:0000256" key="2">
    <source>
        <dbReference type="ARBA" id="ARBA00022741"/>
    </source>
</evidence>
<dbReference type="SUPFAM" id="SSF54211">
    <property type="entry name" value="Ribosomal protein S5 domain 2-like"/>
    <property type="match status" value="1"/>
</dbReference>
<dbReference type="PRINTS" id="PR01657">
    <property type="entry name" value="MCMFAMILY"/>
</dbReference>
<dbReference type="Pfam" id="PF13541">
    <property type="entry name" value="ChlI"/>
    <property type="match status" value="1"/>
</dbReference>
<reference evidence="5 6" key="1">
    <citation type="submission" date="2024-07" db="EMBL/GenBank/DDBJ databases">
        <title>The genome sequence of type strain Sediminicola luteus GDMCC 1.2596T.</title>
        <authorList>
            <person name="Liu Y."/>
        </authorList>
    </citation>
    <scope>NUCLEOTIDE SEQUENCE [LARGE SCALE GENOMIC DNA]</scope>
    <source>
        <strain evidence="5 6">GDMCC 1.2596</strain>
    </source>
</reference>
<dbReference type="InterPro" id="IPR020568">
    <property type="entry name" value="Ribosomal_Su5_D2-typ_SF"/>
</dbReference>
<keyword evidence="2" id="KW-0547">Nucleotide-binding</keyword>
<comment type="caution">
    <text evidence="5">The sequence shown here is derived from an EMBL/GenBank/DDBJ whole genome shotgun (WGS) entry which is preliminary data.</text>
</comment>
<organism evidence="5 6">
    <name type="scientific">Sediminicola luteus</name>
    <dbReference type="NCBI Taxonomy" id="319238"/>
    <lineage>
        <taxon>Bacteria</taxon>
        <taxon>Pseudomonadati</taxon>
        <taxon>Bacteroidota</taxon>
        <taxon>Flavobacteriia</taxon>
        <taxon>Flavobacteriales</taxon>
        <taxon>Flavobacteriaceae</taxon>
        <taxon>Sediminicola</taxon>
    </lineage>
</organism>
<proteinExistence type="inferred from homology"/>
<sequence length="511" mass="56417">MLSKVYGSAVFGVEATTIVVEVNVDKGIGYHLVGLPDNAIKESNYRIAAALQNNGYKIPGKKITINMAPADMRKEGSAYDLTLALGILTASNQIKSENIEKYIIMGELSLDGSLQPIKGALPIAIKAKEEGFKGFILPKENAREAAIVSGLEVYGIENIKEVIAYFDSESPLEQTIIDTREEFYKSLDFPEFDFSDVKGQESIKRCMEIAAAGGHNIILIGPPGAGKTMLAKRLPSILPPMTLHEALETTKIHSVVGKIKNMGLMNQRPFRSPHHTISDVALVGGGAYPQPGEISLSHNGVLFLDELPEFKRGVLEVMRQPLEDREVTISRARFTVTYPSSFMLVASMNPSPSGYFNDPDAPVTSSPAEMQRYLSKVSGPLLDRIDIHIEVTPVPFAKLSEERKGEGSVEIRKRVTSARELQTLRFDSLEHVHYNAQMNTKHIRQYCKLDDASKTLLKNAMERLNLSARAYDRILKVARTIADLDNSQEITGANIGEAIQYRSLDREGWLG</sequence>
<protein>
    <submittedName>
        <fullName evidence="5">YifB family Mg chelatase-like AAA ATPase</fullName>
    </submittedName>
</protein>
<dbReference type="Pfam" id="PF13335">
    <property type="entry name" value="Mg_chelatase_C"/>
    <property type="match status" value="1"/>
</dbReference>
<keyword evidence="6" id="KW-1185">Reference proteome</keyword>